<name>A0A399F5Y5_9DEIN</name>
<dbReference type="SUPFAM" id="SSF89232">
    <property type="entry name" value="Hypothetical protein TM1070"/>
    <property type="match status" value="1"/>
</dbReference>
<dbReference type="InterPro" id="IPR036698">
    <property type="entry name" value="TM1070-like_sf"/>
</dbReference>
<protein>
    <submittedName>
        <fullName evidence="1">Sensory rhodopsin transducer</fullName>
    </submittedName>
</protein>
<evidence type="ECO:0000313" key="1">
    <source>
        <dbReference type="EMBL" id="RIH92167.1"/>
    </source>
</evidence>
<comment type="caution">
    <text evidence="1">The sequence shown here is derived from an EMBL/GenBank/DDBJ whole genome shotgun (WGS) entry which is preliminary data.</text>
</comment>
<organism evidence="1 2">
    <name type="scientific">Meiothermus granaticius NBRC 107808</name>
    <dbReference type="NCBI Taxonomy" id="1227551"/>
    <lineage>
        <taxon>Bacteria</taxon>
        <taxon>Thermotogati</taxon>
        <taxon>Deinococcota</taxon>
        <taxon>Deinococci</taxon>
        <taxon>Thermales</taxon>
        <taxon>Thermaceae</taxon>
        <taxon>Meiothermus</taxon>
    </lineage>
</organism>
<dbReference type="Pfam" id="PF07100">
    <property type="entry name" value="ASRT"/>
    <property type="match status" value="1"/>
</dbReference>
<dbReference type="PIRSF" id="PIRSF008711">
    <property type="entry name" value="UCP008711"/>
    <property type="match status" value="1"/>
</dbReference>
<sequence length="147" mass="16840">MEGAKVWIFPDGYLPAKGPEGKYVGHDCICLVNTGERAAKVWLDLFFEDRDPVLDIEIRLGARRSLHLRLDQPERLGGYELPRETPYSARVRSDVPIVAQYSRLDVTQPNMAFLSVMGYPVATGRVRKPRTFTQNRRRGRVRVSRPE</sequence>
<dbReference type="RefSeq" id="WP_119357424.1">
    <property type="nucleotide sequence ID" value="NZ_BJXM01000005.1"/>
</dbReference>
<reference evidence="1 2" key="1">
    <citation type="submission" date="2018-08" db="EMBL/GenBank/DDBJ databases">
        <title>Meiothermus granaticius genome AF-68 sequencing project.</title>
        <authorList>
            <person name="Da Costa M.S."/>
            <person name="Albuquerque L."/>
            <person name="Raposo P."/>
            <person name="Froufe H.J.C."/>
            <person name="Barroso C.S."/>
            <person name="Egas C."/>
        </authorList>
    </citation>
    <scope>NUCLEOTIDE SEQUENCE [LARGE SCALE GENOMIC DNA]</scope>
    <source>
        <strain evidence="1 2">AF-68</strain>
    </source>
</reference>
<keyword evidence="2" id="KW-1185">Reference proteome</keyword>
<dbReference type="OrthoDB" id="26600at2"/>
<accession>A0A399F5Y5</accession>
<gene>
    <name evidence="1" type="ORF">Mgrana_01946</name>
</gene>
<dbReference type="AlphaFoldDB" id="A0A399F5Y5"/>
<evidence type="ECO:0000313" key="2">
    <source>
        <dbReference type="Proteomes" id="UP000266178"/>
    </source>
</evidence>
<dbReference type="EMBL" id="QWLB01000024">
    <property type="protein sequence ID" value="RIH92167.1"/>
    <property type="molecule type" value="Genomic_DNA"/>
</dbReference>
<dbReference type="InterPro" id="IPR009794">
    <property type="entry name" value="ASRT"/>
</dbReference>
<proteinExistence type="predicted"/>
<dbReference type="Gene3D" id="2.60.290.11">
    <property type="entry name" value="TM1070-like"/>
    <property type="match status" value="1"/>
</dbReference>
<dbReference type="Proteomes" id="UP000266178">
    <property type="component" value="Unassembled WGS sequence"/>
</dbReference>